<keyword evidence="2" id="KW-1185">Reference proteome</keyword>
<sequence>MPLSEADRTLLEFESRAPRNVGAKEEAIRAELGITPVRYFHRLNALIDDPAAVAEFPVLVHRLERIRHQRANLRY</sequence>
<protein>
    <recommendedName>
        <fullName evidence="3">DUF3263 domain-containing protein</fullName>
    </recommendedName>
</protein>
<dbReference type="RefSeq" id="WP_156191651.1">
    <property type="nucleotide sequence ID" value="NZ_CP046452.1"/>
</dbReference>
<dbReference type="EMBL" id="CP046452">
    <property type="protein sequence ID" value="QGU01226.1"/>
    <property type="molecule type" value="Genomic_DNA"/>
</dbReference>
<name>A0A6B8VR39_9CORY</name>
<organism evidence="1 2">
    <name type="scientific">Corynebacterium kalinowskii</name>
    <dbReference type="NCBI Taxonomy" id="2675216"/>
    <lineage>
        <taxon>Bacteria</taxon>
        <taxon>Bacillati</taxon>
        <taxon>Actinomycetota</taxon>
        <taxon>Actinomycetes</taxon>
        <taxon>Mycobacteriales</taxon>
        <taxon>Corynebacteriaceae</taxon>
        <taxon>Corynebacterium</taxon>
    </lineage>
</organism>
<evidence type="ECO:0000313" key="1">
    <source>
        <dbReference type="EMBL" id="QGU01226.1"/>
    </source>
</evidence>
<evidence type="ECO:0000313" key="2">
    <source>
        <dbReference type="Proteomes" id="UP000427071"/>
    </source>
</evidence>
<dbReference type="Proteomes" id="UP000427071">
    <property type="component" value="Chromosome"/>
</dbReference>
<gene>
    <name evidence="1" type="ORF">CKALI_01635</name>
</gene>
<reference evidence="2" key="1">
    <citation type="submission" date="2019-11" db="EMBL/GenBank/DDBJ databases">
        <title>Complete genome sequence of Corynebacterium kalinowskii 1959, a novel Corynebacterium species isolated from soil of a small paddock in Vilsendorf, Germany.</title>
        <authorList>
            <person name="Schaffert L."/>
            <person name="Ruwe M."/>
            <person name="Milse J."/>
            <person name="Hanuschka K."/>
            <person name="Ortseifen V."/>
            <person name="Droste J."/>
            <person name="Brandt D."/>
            <person name="Schlueter L."/>
            <person name="Kutter Y."/>
            <person name="Vinke S."/>
            <person name="Viehoefer P."/>
            <person name="Jacob L."/>
            <person name="Luebke N.-C."/>
            <person name="Schulte-Berndt E."/>
            <person name="Hain C."/>
            <person name="Linder M."/>
            <person name="Schmidt P."/>
            <person name="Wollenschlaeger L."/>
            <person name="Luttermann T."/>
            <person name="Thieme E."/>
            <person name="Hassa J."/>
            <person name="Haak M."/>
            <person name="Wittchen M."/>
            <person name="Mentz A."/>
            <person name="Persicke M."/>
            <person name="Busche T."/>
            <person name="Ruckert C."/>
        </authorList>
    </citation>
    <scope>NUCLEOTIDE SEQUENCE [LARGE SCALE GENOMIC DNA]</scope>
    <source>
        <strain evidence="2">1959</strain>
    </source>
</reference>
<dbReference type="AlphaFoldDB" id="A0A6B8VR39"/>
<dbReference type="Pfam" id="PF11662">
    <property type="entry name" value="DUF3263"/>
    <property type="match status" value="1"/>
</dbReference>
<evidence type="ECO:0008006" key="3">
    <source>
        <dbReference type="Google" id="ProtNLM"/>
    </source>
</evidence>
<proteinExistence type="predicted"/>
<dbReference type="InterPro" id="IPR021678">
    <property type="entry name" value="DUF3263"/>
</dbReference>
<dbReference type="KEGG" id="ckw:CKALI_01635"/>
<accession>A0A6B8VR39</accession>